<sequence length="346" mass="38487">MKEVDKKRFSALLSWANLHGASLHPALEIYKDDLTGFSIRFKSDLSQDAANLKPGDEILICPLKASLSYLNAITGGPLVSTPSEQTDTSSSFPSGFNDLPPHVIGRFFLMKEFLAGKSSFWYPYITTLPQPDVLSTWSLPPFWPEDDAEFLECTNTGISAQAIRDQLKKEFKEARKALKDAGCEDWRDYTRTLHDWAFSIFASRSFRPSLVIPKALRDAALPKGVAIDDFSILLPVFDIINHSPRAQVRWLVDDESSVAHTCRFQSFDTYQPGDQIFNSYGKKTNSELLLSYGFILPETDDIHNDYLHVRKRTGAGGPADSVPGAGSAGPPQDFLVSLRPINHPSS</sequence>
<dbReference type="GO" id="GO:0016279">
    <property type="term" value="F:protein-lysine N-methyltransferase activity"/>
    <property type="evidence" value="ECO:0007669"/>
    <property type="project" value="TreeGrafter"/>
</dbReference>
<name>A0A9P4Y3N2_CRYP1</name>
<comment type="caution">
    <text evidence="2">The sequence shown here is derived from an EMBL/GenBank/DDBJ whole genome shotgun (WGS) entry which is preliminary data.</text>
</comment>
<keyword evidence="3" id="KW-1185">Reference proteome</keyword>
<accession>A0A9P4Y3N2</accession>
<evidence type="ECO:0000313" key="2">
    <source>
        <dbReference type="EMBL" id="KAF3765777.1"/>
    </source>
</evidence>
<dbReference type="PANTHER" id="PTHR13271">
    <property type="entry name" value="UNCHARACTERIZED PUTATIVE METHYLTRANSFERASE"/>
    <property type="match status" value="1"/>
</dbReference>
<dbReference type="Gene3D" id="3.90.1410.10">
    <property type="entry name" value="set domain protein methyltransferase, domain 1"/>
    <property type="match status" value="1"/>
</dbReference>
<protein>
    <submittedName>
        <fullName evidence="2">SET domain-containing protein</fullName>
    </submittedName>
</protein>
<dbReference type="RefSeq" id="XP_040776738.1">
    <property type="nucleotide sequence ID" value="XM_040915829.1"/>
</dbReference>
<evidence type="ECO:0000256" key="1">
    <source>
        <dbReference type="SAM" id="MobiDB-lite"/>
    </source>
</evidence>
<dbReference type="GO" id="GO:0005634">
    <property type="term" value="C:nucleus"/>
    <property type="evidence" value="ECO:0007669"/>
    <property type="project" value="TreeGrafter"/>
</dbReference>
<feature type="region of interest" description="Disordered" evidence="1">
    <location>
        <begin position="314"/>
        <end position="346"/>
    </location>
</feature>
<evidence type="ECO:0000313" key="3">
    <source>
        <dbReference type="Proteomes" id="UP000803844"/>
    </source>
</evidence>
<dbReference type="Proteomes" id="UP000803844">
    <property type="component" value="Unassembled WGS sequence"/>
</dbReference>
<feature type="non-terminal residue" evidence="2">
    <location>
        <position position="346"/>
    </location>
</feature>
<dbReference type="PANTHER" id="PTHR13271:SF146">
    <property type="entry name" value="SET DOMAIN-CONTAINING PROTEIN"/>
    <property type="match status" value="1"/>
</dbReference>
<reference evidence="2" key="1">
    <citation type="journal article" date="2020" name="Phytopathology">
        <title>Genome sequence of the chestnut blight fungus Cryphonectria parasitica EP155: A fundamental resource for an archetypical invasive plant pathogen.</title>
        <authorList>
            <person name="Crouch J.A."/>
            <person name="Dawe A."/>
            <person name="Aerts A."/>
            <person name="Barry K."/>
            <person name="Churchill A.C.L."/>
            <person name="Grimwood J."/>
            <person name="Hillman B."/>
            <person name="Milgroom M.G."/>
            <person name="Pangilinan J."/>
            <person name="Smith M."/>
            <person name="Salamov A."/>
            <person name="Schmutz J."/>
            <person name="Yadav J."/>
            <person name="Grigoriev I.V."/>
            <person name="Nuss D."/>
        </authorList>
    </citation>
    <scope>NUCLEOTIDE SEQUENCE</scope>
    <source>
        <strain evidence="2">EP155</strain>
    </source>
</reference>
<dbReference type="OrthoDB" id="42889at2759"/>
<dbReference type="EMBL" id="MU032347">
    <property type="protein sequence ID" value="KAF3765777.1"/>
    <property type="molecule type" value="Genomic_DNA"/>
</dbReference>
<dbReference type="SUPFAM" id="SSF82199">
    <property type="entry name" value="SET domain"/>
    <property type="match status" value="1"/>
</dbReference>
<dbReference type="InterPro" id="IPR046341">
    <property type="entry name" value="SET_dom_sf"/>
</dbReference>
<organism evidence="2 3">
    <name type="scientific">Cryphonectria parasitica (strain ATCC 38755 / EP155)</name>
    <dbReference type="NCBI Taxonomy" id="660469"/>
    <lineage>
        <taxon>Eukaryota</taxon>
        <taxon>Fungi</taxon>
        <taxon>Dikarya</taxon>
        <taxon>Ascomycota</taxon>
        <taxon>Pezizomycotina</taxon>
        <taxon>Sordariomycetes</taxon>
        <taxon>Sordariomycetidae</taxon>
        <taxon>Diaporthales</taxon>
        <taxon>Cryphonectriaceae</taxon>
        <taxon>Cryphonectria-Endothia species complex</taxon>
        <taxon>Cryphonectria</taxon>
    </lineage>
</organism>
<dbReference type="InterPro" id="IPR050600">
    <property type="entry name" value="SETD3_SETD6_MTase"/>
</dbReference>
<gene>
    <name evidence="2" type="ORF">M406DRAFT_230294</name>
</gene>
<proteinExistence type="predicted"/>
<dbReference type="GeneID" id="63832958"/>
<dbReference type="AlphaFoldDB" id="A0A9P4Y3N2"/>